<dbReference type="Proteomes" id="UP000001072">
    <property type="component" value="Unassembled WGS sequence"/>
</dbReference>
<organism evidence="3">
    <name type="scientific">Melampsora larici-populina (strain 98AG31 / pathotype 3-4-7)</name>
    <name type="common">Poplar leaf rust fungus</name>
    <dbReference type="NCBI Taxonomy" id="747676"/>
    <lineage>
        <taxon>Eukaryota</taxon>
        <taxon>Fungi</taxon>
        <taxon>Dikarya</taxon>
        <taxon>Basidiomycota</taxon>
        <taxon>Pucciniomycotina</taxon>
        <taxon>Pucciniomycetes</taxon>
        <taxon>Pucciniales</taxon>
        <taxon>Melampsoraceae</taxon>
        <taxon>Melampsora</taxon>
    </lineage>
</organism>
<evidence type="ECO:0000313" key="2">
    <source>
        <dbReference type="EMBL" id="EGG11489.1"/>
    </source>
</evidence>
<protein>
    <submittedName>
        <fullName evidence="2">Uncharacterized protein</fullName>
    </submittedName>
</protein>
<feature type="region of interest" description="Disordered" evidence="1">
    <location>
        <begin position="194"/>
        <end position="242"/>
    </location>
</feature>
<name>F4R8J2_MELLP</name>
<evidence type="ECO:0000256" key="1">
    <source>
        <dbReference type="SAM" id="MobiDB-lite"/>
    </source>
</evidence>
<reference evidence="3" key="1">
    <citation type="journal article" date="2011" name="Proc. Natl. Acad. Sci. U.S.A.">
        <title>Obligate biotrophy features unraveled by the genomic analysis of rust fungi.</title>
        <authorList>
            <person name="Duplessis S."/>
            <person name="Cuomo C.A."/>
            <person name="Lin Y.-C."/>
            <person name="Aerts A."/>
            <person name="Tisserant E."/>
            <person name="Veneault-Fourrey C."/>
            <person name="Joly D.L."/>
            <person name="Hacquard S."/>
            <person name="Amselem J."/>
            <person name="Cantarel B.L."/>
            <person name="Chiu R."/>
            <person name="Coutinho P.M."/>
            <person name="Feau N."/>
            <person name="Field M."/>
            <person name="Frey P."/>
            <person name="Gelhaye E."/>
            <person name="Goldberg J."/>
            <person name="Grabherr M.G."/>
            <person name="Kodira C.D."/>
            <person name="Kohler A."/>
            <person name="Kuees U."/>
            <person name="Lindquist E.A."/>
            <person name="Lucas S.M."/>
            <person name="Mago R."/>
            <person name="Mauceli E."/>
            <person name="Morin E."/>
            <person name="Murat C."/>
            <person name="Pangilinan J.L."/>
            <person name="Park R."/>
            <person name="Pearson M."/>
            <person name="Quesneville H."/>
            <person name="Rouhier N."/>
            <person name="Sakthikumar S."/>
            <person name="Salamov A.A."/>
            <person name="Schmutz J."/>
            <person name="Selles B."/>
            <person name="Shapiro H."/>
            <person name="Tanguay P."/>
            <person name="Tuskan G.A."/>
            <person name="Henrissat B."/>
            <person name="Van de Peer Y."/>
            <person name="Rouze P."/>
            <person name="Ellis J.G."/>
            <person name="Dodds P.N."/>
            <person name="Schein J.E."/>
            <person name="Zhong S."/>
            <person name="Hamelin R.C."/>
            <person name="Grigoriev I.V."/>
            <person name="Szabo L.J."/>
            <person name="Martin F."/>
        </authorList>
    </citation>
    <scope>NUCLEOTIDE SEQUENCE [LARGE SCALE GENOMIC DNA]</scope>
    <source>
        <strain evidence="3">98AG31 / pathotype 3-4-7</strain>
    </source>
</reference>
<keyword evidence="3" id="KW-1185">Reference proteome</keyword>
<accession>F4R8J2</accession>
<gene>
    <name evidence="2" type="ORF">MELLADRAFT_91059</name>
</gene>
<dbReference type="GeneID" id="18935768"/>
<dbReference type="KEGG" id="mlr:MELLADRAFT_91059"/>
<sequence length="414" mass="46668">MYLNGKHLDTTLKLGQSNSGTVSIKQIGISDSLELALAPPLAPPSTTSKLEDTDWLRLTLAPPSGITTQDISPGKHELFSASGIQRKIPFKRSSQRKQFFRITPDVERWLGGKHVQFSKPVPHLLGDHRSAMPHKHMMVGSFPSSLSTHIIQDSSSRYIPRSHGSGSNAVQPFAPRESTAEDLENTLEDRHHSIIDPASSKSHPIQISGDQDETKVPEKHSTEHGRPPPSGEQQTDIFDPDGSETYTAIRELMGTLSRSGKEIIGAHIEIRADIITWFNTLKVGLIQQTTESNKLNGLSARDIQRAVGRAYYKLTNPFLGFLIRYYKHTRESGNIDPSLLTGGWKFLKRYMVQWHDVDLQAVLKLRGKLEVDDRVWKWTPEELLAHLMWMDRKEHLPTKVLSKFISEWKKSEAL</sequence>
<feature type="compositionally biased region" description="Basic and acidic residues" evidence="1">
    <location>
        <begin position="212"/>
        <end position="226"/>
    </location>
</feature>
<evidence type="ECO:0000313" key="3">
    <source>
        <dbReference type="Proteomes" id="UP000001072"/>
    </source>
</evidence>
<dbReference type="EMBL" id="GL883092">
    <property type="protein sequence ID" value="EGG11489.1"/>
    <property type="molecule type" value="Genomic_DNA"/>
</dbReference>
<dbReference type="HOGENOM" id="CLU_043305_0_0_1"/>
<dbReference type="AlphaFoldDB" id="F4R8J2"/>
<dbReference type="RefSeq" id="XP_007405124.1">
    <property type="nucleotide sequence ID" value="XM_007405062.1"/>
</dbReference>
<feature type="compositionally biased region" description="Polar residues" evidence="1">
    <location>
        <begin position="199"/>
        <end position="209"/>
    </location>
</feature>
<dbReference type="InParanoid" id="F4R8J2"/>
<dbReference type="VEuPathDB" id="FungiDB:MELLADRAFT_91059"/>
<feature type="region of interest" description="Disordered" evidence="1">
    <location>
        <begin position="155"/>
        <end position="174"/>
    </location>
</feature>
<proteinExistence type="predicted"/>